<dbReference type="InterPro" id="IPR021136">
    <property type="entry name" value="Flagellar_hook_control-like_C"/>
</dbReference>
<keyword evidence="4" id="KW-1185">Reference proteome</keyword>
<keyword evidence="3" id="KW-0966">Cell projection</keyword>
<dbReference type="STRING" id="56780.SYN_02841"/>
<evidence type="ECO:0000259" key="2">
    <source>
        <dbReference type="Pfam" id="PF02120"/>
    </source>
</evidence>
<evidence type="ECO:0000256" key="1">
    <source>
        <dbReference type="SAM" id="MobiDB-lite"/>
    </source>
</evidence>
<feature type="region of interest" description="Disordered" evidence="1">
    <location>
        <begin position="117"/>
        <end position="145"/>
    </location>
</feature>
<feature type="domain" description="Flagellar hook-length control protein-like C-terminal" evidence="2">
    <location>
        <begin position="446"/>
        <end position="525"/>
    </location>
</feature>
<feature type="compositionally biased region" description="Polar residues" evidence="1">
    <location>
        <begin position="269"/>
        <end position="285"/>
    </location>
</feature>
<feature type="compositionally biased region" description="Polar residues" evidence="1">
    <location>
        <begin position="335"/>
        <end position="350"/>
    </location>
</feature>
<dbReference type="Proteomes" id="UP000001933">
    <property type="component" value="Chromosome"/>
</dbReference>
<organism evidence="3 4">
    <name type="scientific">Syntrophus aciditrophicus (strain SB)</name>
    <dbReference type="NCBI Taxonomy" id="56780"/>
    <lineage>
        <taxon>Bacteria</taxon>
        <taxon>Pseudomonadati</taxon>
        <taxon>Thermodesulfobacteriota</taxon>
        <taxon>Syntrophia</taxon>
        <taxon>Syntrophales</taxon>
        <taxon>Syntrophaceae</taxon>
        <taxon>Syntrophus</taxon>
    </lineage>
</organism>
<keyword evidence="3" id="KW-0282">Flagellum</keyword>
<accession>Q2LSZ7</accession>
<dbReference type="InterPro" id="IPR038610">
    <property type="entry name" value="FliK-like_C_sf"/>
</dbReference>
<dbReference type="InParanoid" id="Q2LSZ7"/>
<dbReference type="AlphaFoldDB" id="Q2LSZ7"/>
<dbReference type="Pfam" id="PF02120">
    <property type="entry name" value="Flg_hook"/>
    <property type="match status" value="1"/>
</dbReference>
<feature type="region of interest" description="Disordered" evidence="1">
    <location>
        <begin position="217"/>
        <end position="352"/>
    </location>
</feature>
<dbReference type="HOGENOM" id="CLU_466851_0_0_7"/>
<dbReference type="Gene3D" id="3.30.750.140">
    <property type="match status" value="1"/>
</dbReference>
<dbReference type="InterPro" id="IPR052563">
    <property type="entry name" value="FliK"/>
</dbReference>
<name>Q2LSZ7_SYNAS</name>
<feature type="compositionally biased region" description="Polar residues" evidence="1">
    <location>
        <begin position="245"/>
        <end position="261"/>
    </location>
</feature>
<dbReference type="KEGG" id="sat:SYN_02841"/>
<evidence type="ECO:0000313" key="4">
    <source>
        <dbReference type="Proteomes" id="UP000001933"/>
    </source>
</evidence>
<feature type="compositionally biased region" description="Basic and acidic residues" evidence="1">
    <location>
        <begin position="123"/>
        <end position="134"/>
    </location>
</feature>
<evidence type="ECO:0000313" key="3">
    <source>
        <dbReference type="EMBL" id="ABC77207.1"/>
    </source>
</evidence>
<gene>
    <name evidence="3" type="ORF">SYN_02841</name>
</gene>
<sequence length="584" mass="63503">MRGNMDAIATGIESAVELIQAAQPIMTAGSKTSGVVGKSMTTEKDPVEGPTDAASFCVCLKESVEQKTLRENGIDQDLEREHVKSTEGEKIGWMIKSVNDPVFPEACCHGNGFPAIPNDLGSDPEKNGANRETSDMTTSISGKNSLPYSGNDGALLFGNESGTGLYSASKNMDVPLEGETVQALNDKAFIRKFDLAALKGMHHQKEVISNMTEGEMASADSGVGNLPPARDIKTSQGQAIPGQNALKSSDSFSLPQKLTSQENRKNIEGSGSSKSPVISGETFQTTKKEASLHSRALQTPLSNGLRSTESPVKSGETLQKTEIDAPLTSRVLQPHNLNGQASPENDSYQPTGIEPIKRDYYVLDDKQSPSMVIRENLLDSSSVRKEEGNGSQGKRFSQGLKEVFERSNSEQPGSAFFSAENKISIEKSWESRLVRPQAMMDQVVEGGIEMVRKGGGRLRMTLNPPNLGSLDMDIQVRNNKVEVLFLVDTAEIQSSLQANADLLKTALSQQGLKVDGYNVLIQGNTDHHSAYYSDDNASWLNSRREGGKDENRKDQQEQADGIMDLLKGSRFYPGDRYNRISLFI</sequence>
<reference evidence="3 4" key="1">
    <citation type="journal article" date="2007" name="Proc. Natl. Acad. Sci. U.S.A.">
        <title>The genome of Syntrophus aciditrophicus: life at the thermodynamic limit of microbial growth.</title>
        <authorList>
            <person name="McInerney M.J."/>
            <person name="Rohlin L."/>
            <person name="Mouttaki H."/>
            <person name="Kim U."/>
            <person name="Krupp R.S."/>
            <person name="Rios-Hernandez L."/>
            <person name="Sieber J."/>
            <person name="Struchtemeyer C.G."/>
            <person name="Bhattacharyya A."/>
            <person name="Campbell J.W."/>
            <person name="Gunsalus R.P."/>
        </authorList>
    </citation>
    <scope>NUCLEOTIDE SEQUENCE [LARGE SCALE GENOMIC DNA]</scope>
    <source>
        <strain evidence="3 4">SB</strain>
    </source>
</reference>
<keyword evidence="3" id="KW-0969">Cilium</keyword>
<feature type="compositionally biased region" description="Polar residues" evidence="1">
    <location>
        <begin position="135"/>
        <end position="145"/>
    </location>
</feature>
<proteinExistence type="predicted"/>
<dbReference type="eggNOG" id="COG3144">
    <property type="taxonomic scope" value="Bacteria"/>
</dbReference>
<dbReference type="CDD" id="cd17470">
    <property type="entry name" value="T3SS_Flik_C"/>
    <property type="match status" value="1"/>
</dbReference>
<dbReference type="PANTHER" id="PTHR37533:SF2">
    <property type="entry name" value="FLAGELLAR HOOK-LENGTH CONTROL PROTEIN"/>
    <property type="match status" value="1"/>
</dbReference>
<dbReference type="EMBL" id="CP000252">
    <property type="protein sequence ID" value="ABC77207.1"/>
    <property type="molecule type" value="Genomic_DNA"/>
</dbReference>
<feature type="compositionally biased region" description="Polar residues" evidence="1">
    <location>
        <begin position="296"/>
        <end position="320"/>
    </location>
</feature>
<dbReference type="PANTHER" id="PTHR37533">
    <property type="entry name" value="FLAGELLAR HOOK-LENGTH CONTROL PROTEIN"/>
    <property type="match status" value="1"/>
</dbReference>
<protein>
    <submittedName>
        <fullName evidence="3">Flagellar hook-length control protein</fullName>
    </submittedName>
</protein>